<sequence length="755" mass="75333">MLADNRKQRRARERSEARKSRRVQKAVVALSAGIAVGVGAAGAAGAETIGSQAIAENSYTTVENLIVIADNLGRTQVAMLAPAASVLPDGWVPVVTSEYSTSTEQLNFLEALTQGGQLLLAVPDTSHVPGASTALSGISPQVAQALSALPLADTLGSGATVYSKMGTALVGLNLVNLDTGIQNGLADAAELLGGNKVDQDAGQLTGIPSIDDALGFWTGSRTTSNWTGTVNWLGASGTTWISQDQVRMDGITSEQLTALFGQNLNQPDALVVSNGAKELVKVGETCRWGICIPKYDYVWIGETDGDGNQVHTTIYDPNAGVADALSALDGIDVGGFTITQREAGGSYTGALGGQAGWLAAATQVVVPGGSGADDYVATVPVYAAGISLPDGLFTTGMQLSPGLVTTSGQSVDSVLGSSTSTWSLPALGVGAQQTSLLESSHLGPDGFSYNSGWTIAAITLGDVTVPVVYSLGSVNVGPNGFGVSGPSIMGVGLPGFQVGSAPSGSVSSTIPDAISQLLGDVPTSVITLTPEMLFQLAQIEDPTGGVLSDPIGTLESVLSPLFTKYVTPTATEVSQAIADAATEAVNQGSSAIAAASAKAADVTSELADATESASQLAVTPQDVVEPSAVETAVPSSVGRHALPDERYAPTDTTDASTTYVGRHRADDGESSDAANDDATTDVGSEGTGSDAGTVTAGSDTGNSDSGSADTAGADAADAGSSSSDTGSSSAAGPDGSADVGTSDSSGSDSGDGAAA</sequence>
<accession>A0A9X3I2K1</accession>
<dbReference type="AlphaFoldDB" id="A0A9X3I2K1"/>
<evidence type="ECO:0000313" key="3">
    <source>
        <dbReference type="Proteomes" id="UP001143347"/>
    </source>
</evidence>
<feature type="compositionally biased region" description="Polar residues" evidence="1">
    <location>
        <begin position="690"/>
        <end position="702"/>
    </location>
</feature>
<feature type="compositionally biased region" description="Polar residues" evidence="1">
    <location>
        <begin position="650"/>
        <end position="659"/>
    </location>
</feature>
<name>A0A9X3I2K1_9ACTN</name>
<dbReference type="Proteomes" id="UP001143347">
    <property type="component" value="Unassembled WGS sequence"/>
</dbReference>
<evidence type="ECO:0000313" key="2">
    <source>
        <dbReference type="EMBL" id="MCX2962593.1"/>
    </source>
</evidence>
<proteinExistence type="predicted"/>
<organism evidence="2 3">
    <name type="scientific">Gordonia aquimaris</name>
    <dbReference type="NCBI Taxonomy" id="2984863"/>
    <lineage>
        <taxon>Bacteria</taxon>
        <taxon>Bacillati</taxon>
        <taxon>Actinomycetota</taxon>
        <taxon>Actinomycetes</taxon>
        <taxon>Mycobacteriales</taxon>
        <taxon>Gordoniaceae</taxon>
        <taxon>Gordonia</taxon>
    </lineage>
</organism>
<protein>
    <submittedName>
        <fullName evidence="2">Uncharacterized protein</fullName>
    </submittedName>
</protein>
<gene>
    <name evidence="2" type="ORF">OSB52_00635</name>
</gene>
<dbReference type="RefSeq" id="WP_266059640.1">
    <property type="nucleotide sequence ID" value="NZ_JAPKFM010000001.1"/>
</dbReference>
<feature type="compositionally biased region" description="Acidic residues" evidence="1">
    <location>
        <begin position="668"/>
        <end position="679"/>
    </location>
</feature>
<reference evidence="2" key="1">
    <citation type="submission" date="2022-10" db="EMBL/GenBank/DDBJ databases">
        <title>WGS of marine actinomycetes from Thailand.</title>
        <authorList>
            <person name="Thawai C."/>
        </authorList>
    </citation>
    <scope>NUCLEOTIDE SEQUENCE</scope>
    <source>
        <strain evidence="2">SW21</strain>
    </source>
</reference>
<feature type="region of interest" description="Disordered" evidence="1">
    <location>
        <begin position="616"/>
        <end position="755"/>
    </location>
</feature>
<feature type="compositionally biased region" description="Low complexity" evidence="1">
    <location>
        <begin position="703"/>
        <end position="755"/>
    </location>
</feature>
<comment type="caution">
    <text evidence="2">The sequence shown here is derived from an EMBL/GenBank/DDBJ whole genome shotgun (WGS) entry which is preliminary data.</text>
</comment>
<evidence type="ECO:0000256" key="1">
    <source>
        <dbReference type="SAM" id="MobiDB-lite"/>
    </source>
</evidence>
<keyword evidence="3" id="KW-1185">Reference proteome</keyword>
<dbReference type="EMBL" id="JAPKFM010000001">
    <property type="protein sequence ID" value="MCX2962593.1"/>
    <property type="molecule type" value="Genomic_DNA"/>
</dbReference>